<evidence type="ECO:0000256" key="5">
    <source>
        <dbReference type="ARBA" id="ARBA00022679"/>
    </source>
</evidence>
<keyword evidence="6" id="KW-0460">Magnesium</keyword>
<protein>
    <recommendedName>
        <fullName evidence="4">ditrans,polycis-polyprenyl diphosphate synthase [(2E,6E)-farnesyldiphosphate specific]</fullName>
        <ecNumber evidence="4">2.5.1.87</ecNumber>
    </recommendedName>
</protein>
<name>A0ABD1T8J2_9LAMI</name>
<proteinExistence type="inferred from homology"/>
<organism evidence="8 9">
    <name type="scientific">Forsythia ovata</name>
    <dbReference type="NCBI Taxonomy" id="205694"/>
    <lineage>
        <taxon>Eukaryota</taxon>
        <taxon>Viridiplantae</taxon>
        <taxon>Streptophyta</taxon>
        <taxon>Embryophyta</taxon>
        <taxon>Tracheophyta</taxon>
        <taxon>Spermatophyta</taxon>
        <taxon>Magnoliopsida</taxon>
        <taxon>eudicotyledons</taxon>
        <taxon>Gunneridae</taxon>
        <taxon>Pentapetalae</taxon>
        <taxon>asterids</taxon>
        <taxon>lamiids</taxon>
        <taxon>Lamiales</taxon>
        <taxon>Oleaceae</taxon>
        <taxon>Forsythieae</taxon>
        <taxon>Forsythia</taxon>
    </lineage>
</organism>
<comment type="catalytic activity">
    <reaction evidence="7">
        <text>n isopentenyl diphosphate + (2E,6E)-farnesyl diphosphate = a di-trans,poly-cis-polyprenyl diphosphate + n diphosphate</text>
        <dbReference type="Rhea" id="RHEA:53008"/>
        <dbReference type="Rhea" id="RHEA-COMP:19494"/>
        <dbReference type="ChEBI" id="CHEBI:33019"/>
        <dbReference type="ChEBI" id="CHEBI:128769"/>
        <dbReference type="ChEBI" id="CHEBI:136960"/>
        <dbReference type="ChEBI" id="CHEBI:175763"/>
        <dbReference type="EC" id="2.5.1.87"/>
    </reaction>
</comment>
<dbReference type="Proteomes" id="UP001604277">
    <property type="component" value="Unassembled WGS sequence"/>
</dbReference>
<evidence type="ECO:0000313" key="9">
    <source>
        <dbReference type="Proteomes" id="UP001604277"/>
    </source>
</evidence>
<dbReference type="EC" id="2.5.1.87" evidence="4"/>
<keyword evidence="9" id="KW-1185">Reference proteome</keyword>
<dbReference type="PANTHER" id="PTHR21528">
    <property type="entry name" value="DEHYDRODOLICHYL DIPHOSPHATE SYNTHASE COMPLEX SUBUNIT NUS1"/>
    <property type="match status" value="1"/>
</dbReference>
<comment type="cofactor">
    <cofactor evidence="1">
        <name>Mg(2+)</name>
        <dbReference type="ChEBI" id="CHEBI:18420"/>
    </cofactor>
</comment>
<comment type="similarity">
    <text evidence="3">Belongs to the UPP synthase family.</text>
</comment>
<reference evidence="9" key="1">
    <citation type="submission" date="2024-07" db="EMBL/GenBank/DDBJ databases">
        <title>Two chromosome-level genome assemblies of Korean endemic species Abeliophyllum distichum and Forsythia ovata (Oleaceae).</title>
        <authorList>
            <person name="Jang H."/>
        </authorList>
    </citation>
    <scope>NUCLEOTIDE SEQUENCE [LARGE SCALE GENOMIC DNA]</scope>
</reference>
<gene>
    <name evidence="8" type="ORF">Fot_32623</name>
</gene>
<evidence type="ECO:0000256" key="4">
    <source>
        <dbReference type="ARBA" id="ARBA00012596"/>
    </source>
</evidence>
<evidence type="ECO:0000313" key="8">
    <source>
        <dbReference type="EMBL" id="KAL2508976.1"/>
    </source>
</evidence>
<sequence>MDLRPSKEITTSNPPVDEKGMSLEFISFSDGKEAVARAVNFLFEKHYSSENKEKPNFTESDMAGALREIGLPFLNKKKELLFGNRLDEIFRKLSFLNKKMPWPRSLLDPRWINKRWMMKIVVYELRVPLSPGEGATQLQFKTEEFTRPESGLSRGVYSTHVGSTNGRR</sequence>
<evidence type="ECO:0000256" key="2">
    <source>
        <dbReference type="ARBA" id="ARBA00004922"/>
    </source>
</evidence>
<accession>A0ABD1T8J2</accession>
<comment type="caution">
    <text evidence="8">The sequence shown here is derived from an EMBL/GenBank/DDBJ whole genome shotgun (WGS) entry which is preliminary data.</text>
</comment>
<dbReference type="EMBL" id="JBFOLJ010000009">
    <property type="protein sequence ID" value="KAL2508976.1"/>
    <property type="molecule type" value="Genomic_DNA"/>
</dbReference>
<evidence type="ECO:0000256" key="6">
    <source>
        <dbReference type="ARBA" id="ARBA00022842"/>
    </source>
</evidence>
<keyword evidence="5" id="KW-0808">Transferase</keyword>
<comment type="pathway">
    <text evidence="2">Protein modification; protein glycosylation.</text>
</comment>
<evidence type="ECO:0000256" key="7">
    <source>
        <dbReference type="ARBA" id="ARBA00047353"/>
    </source>
</evidence>
<evidence type="ECO:0000256" key="3">
    <source>
        <dbReference type="ARBA" id="ARBA00005432"/>
    </source>
</evidence>
<dbReference type="InterPro" id="IPR038887">
    <property type="entry name" value="Nus1/NgBR"/>
</dbReference>
<dbReference type="GO" id="GO:0045547">
    <property type="term" value="F:ditrans,polycis-polyprenyl diphosphate synthase [(2E,6E)-farnesyl diphosphate specific] activity"/>
    <property type="evidence" value="ECO:0007669"/>
    <property type="project" value="UniProtKB-EC"/>
</dbReference>
<dbReference type="AlphaFoldDB" id="A0ABD1T8J2"/>
<evidence type="ECO:0000256" key="1">
    <source>
        <dbReference type="ARBA" id="ARBA00001946"/>
    </source>
</evidence>
<dbReference type="PANTHER" id="PTHR21528:SF0">
    <property type="entry name" value="DEHYDRODOLICHYL DIPHOSPHATE SYNTHASE COMPLEX SUBUNIT NUS1"/>
    <property type="match status" value="1"/>
</dbReference>